<dbReference type="InterPro" id="IPR013083">
    <property type="entry name" value="Znf_RING/FYVE/PHD"/>
</dbReference>
<keyword evidence="16" id="KW-1185">Reference proteome</keyword>
<comment type="caution">
    <text evidence="15">The sequence shown here is derived from an EMBL/GenBank/DDBJ whole genome shotgun (WGS) entry which is preliminary data.</text>
</comment>
<evidence type="ECO:0000256" key="11">
    <source>
        <dbReference type="ARBA" id="ARBA00024209"/>
    </source>
</evidence>
<evidence type="ECO:0000256" key="13">
    <source>
        <dbReference type="SAM" id="Phobius"/>
    </source>
</evidence>
<feature type="transmembrane region" description="Helical" evidence="13">
    <location>
        <begin position="12"/>
        <end position="43"/>
    </location>
</feature>
<keyword evidence="12" id="KW-0863">Zinc-finger</keyword>
<dbReference type="Gene3D" id="3.30.40.10">
    <property type="entry name" value="Zinc/RING finger domain, C3HC4 (zinc finger)"/>
    <property type="match status" value="1"/>
</dbReference>
<dbReference type="PROSITE" id="PS50089">
    <property type="entry name" value="ZF_RING_2"/>
    <property type="match status" value="1"/>
</dbReference>
<dbReference type="InterPro" id="IPR044602">
    <property type="entry name" value="ATL10/ATL72-79-like"/>
</dbReference>
<evidence type="ECO:0000256" key="12">
    <source>
        <dbReference type="PROSITE-ProRule" id="PRU00175"/>
    </source>
</evidence>
<sequence length="143" mass="15961">MALPLFFLGKLPISVIVLVASLSILSCAIIIAMCTWGMAWIIWCHHIIVTSRQTTTSQTTPPNRGLDGKILRSIPRVAYNLEVYGKKLTECAICLMEFVDGDVMRVLPHCGHGFHMSCIDRWLECHSSCPSCRDVPVYGTMYS</sequence>
<evidence type="ECO:0000256" key="5">
    <source>
        <dbReference type="ARBA" id="ARBA00022692"/>
    </source>
</evidence>
<accession>A0A2P5DPN2</accession>
<evidence type="ECO:0000256" key="9">
    <source>
        <dbReference type="ARBA" id="ARBA00022989"/>
    </source>
</evidence>
<gene>
    <name evidence="15" type="ORF">PanWU01x14_045860</name>
</gene>
<dbReference type="EMBL" id="JXTB01000025">
    <property type="protein sequence ID" value="PON75234.1"/>
    <property type="molecule type" value="Genomic_DNA"/>
</dbReference>
<evidence type="ECO:0000256" key="2">
    <source>
        <dbReference type="ARBA" id="ARBA00004167"/>
    </source>
</evidence>
<keyword evidence="9 13" id="KW-1133">Transmembrane helix</keyword>
<evidence type="ECO:0000313" key="16">
    <source>
        <dbReference type="Proteomes" id="UP000237105"/>
    </source>
</evidence>
<dbReference type="GO" id="GO:0061630">
    <property type="term" value="F:ubiquitin protein ligase activity"/>
    <property type="evidence" value="ECO:0007669"/>
    <property type="project" value="UniProtKB-EC"/>
</dbReference>
<evidence type="ECO:0000256" key="3">
    <source>
        <dbReference type="ARBA" id="ARBA00012483"/>
    </source>
</evidence>
<comment type="similarity">
    <text evidence="11">Belongs to the RING-type zinc finger family. ATL subfamily.</text>
</comment>
<name>A0A2P5DPN2_PARAD</name>
<keyword evidence="7" id="KW-0833">Ubl conjugation pathway</keyword>
<keyword evidence="10 13" id="KW-0472">Membrane</keyword>
<comment type="subcellular location">
    <subcellularLocation>
        <location evidence="2">Membrane</location>
        <topology evidence="2">Single-pass membrane protein</topology>
    </subcellularLocation>
</comment>
<evidence type="ECO:0000256" key="4">
    <source>
        <dbReference type="ARBA" id="ARBA00022679"/>
    </source>
</evidence>
<dbReference type="AlphaFoldDB" id="A0A2P5DPN2"/>
<organism evidence="15 16">
    <name type="scientific">Parasponia andersonii</name>
    <name type="common">Sponia andersonii</name>
    <dbReference type="NCBI Taxonomy" id="3476"/>
    <lineage>
        <taxon>Eukaryota</taxon>
        <taxon>Viridiplantae</taxon>
        <taxon>Streptophyta</taxon>
        <taxon>Embryophyta</taxon>
        <taxon>Tracheophyta</taxon>
        <taxon>Spermatophyta</taxon>
        <taxon>Magnoliopsida</taxon>
        <taxon>eudicotyledons</taxon>
        <taxon>Gunneridae</taxon>
        <taxon>Pentapetalae</taxon>
        <taxon>rosids</taxon>
        <taxon>fabids</taxon>
        <taxon>Rosales</taxon>
        <taxon>Cannabaceae</taxon>
        <taxon>Parasponia</taxon>
    </lineage>
</organism>
<feature type="domain" description="RING-type" evidence="14">
    <location>
        <begin position="91"/>
        <end position="133"/>
    </location>
</feature>
<dbReference type="InterPro" id="IPR001841">
    <property type="entry name" value="Znf_RING"/>
</dbReference>
<keyword evidence="8" id="KW-0862">Zinc</keyword>
<dbReference type="Pfam" id="PF13639">
    <property type="entry name" value="zf-RING_2"/>
    <property type="match status" value="1"/>
</dbReference>
<evidence type="ECO:0000256" key="6">
    <source>
        <dbReference type="ARBA" id="ARBA00022723"/>
    </source>
</evidence>
<dbReference type="SUPFAM" id="SSF57850">
    <property type="entry name" value="RING/U-box"/>
    <property type="match status" value="1"/>
</dbReference>
<comment type="catalytic activity">
    <reaction evidence="1">
        <text>S-ubiquitinyl-[E2 ubiquitin-conjugating enzyme]-L-cysteine + [acceptor protein]-L-lysine = [E2 ubiquitin-conjugating enzyme]-L-cysteine + N(6)-ubiquitinyl-[acceptor protein]-L-lysine.</text>
        <dbReference type="EC" id="2.3.2.27"/>
    </reaction>
</comment>
<dbReference type="EC" id="2.3.2.27" evidence="3"/>
<proteinExistence type="inferred from homology"/>
<keyword evidence="6" id="KW-0479">Metal-binding</keyword>
<dbReference type="GO" id="GO:0016020">
    <property type="term" value="C:membrane"/>
    <property type="evidence" value="ECO:0007669"/>
    <property type="project" value="UniProtKB-SubCell"/>
</dbReference>
<evidence type="ECO:0000256" key="8">
    <source>
        <dbReference type="ARBA" id="ARBA00022833"/>
    </source>
</evidence>
<dbReference type="PANTHER" id="PTHR46905">
    <property type="entry name" value="RING-H2 FINGER PROTEIN ATL78"/>
    <property type="match status" value="1"/>
</dbReference>
<evidence type="ECO:0000313" key="15">
    <source>
        <dbReference type="EMBL" id="PON75234.1"/>
    </source>
</evidence>
<dbReference type="PANTHER" id="PTHR46905:SF7">
    <property type="entry name" value="RING-H2 FINGER PROTEIN ATL78"/>
    <property type="match status" value="1"/>
</dbReference>
<keyword evidence="4" id="KW-0808">Transferase</keyword>
<dbReference type="Proteomes" id="UP000237105">
    <property type="component" value="Unassembled WGS sequence"/>
</dbReference>
<reference evidence="16" key="1">
    <citation type="submission" date="2016-06" db="EMBL/GenBank/DDBJ databases">
        <title>Parallel loss of symbiosis genes in relatives of nitrogen-fixing non-legume Parasponia.</title>
        <authorList>
            <person name="Van Velzen R."/>
            <person name="Holmer R."/>
            <person name="Bu F."/>
            <person name="Rutten L."/>
            <person name="Van Zeijl A."/>
            <person name="Liu W."/>
            <person name="Santuari L."/>
            <person name="Cao Q."/>
            <person name="Sharma T."/>
            <person name="Shen D."/>
            <person name="Roswanjaya Y."/>
            <person name="Wardhani T."/>
            <person name="Kalhor M.S."/>
            <person name="Jansen J."/>
            <person name="Van den Hoogen J."/>
            <person name="Gungor B."/>
            <person name="Hartog M."/>
            <person name="Hontelez J."/>
            <person name="Verver J."/>
            <person name="Yang W.-C."/>
            <person name="Schijlen E."/>
            <person name="Repin R."/>
            <person name="Schilthuizen M."/>
            <person name="Schranz E."/>
            <person name="Heidstra R."/>
            <person name="Miyata K."/>
            <person name="Fedorova E."/>
            <person name="Kohlen W."/>
            <person name="Bisseling T."/>
            <person name="Smit S."/>
            <person name="Geurts R."/>
        </authorList>
    </citation>
    <scope>NUCLEOTIDE SEQUENCE [LARGE SCALE GENOMIC DNA]</scope>
    <source>
        <strain evidence="16">cv. WU1-14</strain>
    </source>
</reference>
<keyword evidence="5 13" id="KW-0812">Transmembrane</keyword>
<evidence type="ECO:0000259" key="14">
    <source>
        <dbReference type="PROSITE" id="PS50089"/>
    </source>
</evidence>
<dbReference type="SMART" id="SM00184">
    <property type="entry name" value="RING"/>
    <property type="match status" value="1"/>
</dbReference>
<evidence type="ECO:0000256" key="7">
    <source>
        <dbReference type="ARBA" id="ARBA00022786"/>
    </source>
</evidence>
<dbReference type="OrthoDB" id="8062037at2759"/>
<evidence type="ECO:0000256" key="10">
    <source>
        <dbReference type="ARBA" id="ARBA00023136"/>
    </source>
</evidence>
<dbReference type="GO" id="GO:0008270">
    <property type="term" value="F:zinc ion binding"/>
    <property type="evidence" value="ECO:0007669"/>
    <property type="project" value="UniProtKB-KW"/>
</dbReference>
<evidence type="ECO:0000256" key="1">
    <source>
        <dbReference type="ARBA" id="ARBA00000900"/>
    </source>
</evidence>
<dbReference type="GO" id="GO:0016567">
    <property type="term" value="P:protein ubiquitination"/>
    <property type="evidence" value="ECO:0007669"/>
    <property type="project" value="InterPro"/>
</dbReference>
<protein>
    <recommendedName>
        <fullName evidence="3">RING-type E3 ubiquitin transferase</fullName>
        <ecNumber evidence="3">2.3.2.27</ecNumber>
    </recommendedName>
</protein>